<evidence type="ECO:0000256" key="10">
    <source>
        <dbReference type="ARBA" id="ARBA00023004"/>
    </source>
</evidence>
<feature type="transmembrane region" description="Helical" evidence="13">
    <location>
        <begin position="21"/>
        <end position="40"/>
    </location>
</feature>
<dbReference type="GO" id="GO:0022904">
    <property type="term" value="P:respiratory electron transport chain"/>
    <property type="evidence" value="ECO:0007669"/>
    <property type="project" value="InterPro"/>
</dbReference>
<reference evidence="15 16" key="1">
    <citation type="submission" date="2018-08" db="EMBL/GenBank/DDBJ databases">
        <title>Horizontal acquisition of hydrogen conversion ability and other habitat adaptations in Hydrogenovibrio crunogenus strains.</title>
        <authorList>
            <person name="Gonnella G."/>
            <person name="Adam N."/>
            <person name="Perner M."/>
        </authorList>
    </citation>
    <scope>NUCLEOTIDE SEQUENCE [LARGE SCALE GENOMIC DNA]</scope>
    <source>
        <strain evidence="15 16">SP-41</strain>
    </source>
</reference>
<protein>
    <submittedName>
        <fullName evidence="15">Putative Ni/Fe-hydrogenase B-type cytochrome subunit</fullName>
    </submittedName>
</protein>
<feature type="domain" description="Cytochrome b561 bacterial/Ni-hydrogenase" evidence="14">
    <location>
        <begin position="14"/>
        <end position="220"/>
    </location>
</feature>
<dbReference type="Proteomes" id="UP000296201">
    <property type="component" value="Chromosome"/>
</dbReference>
<dbReference type="OrthoDB" id="197262at2"/>
<evidence type="ECO:0000256" key="8">
    <source>
        <dbReference type="ARBA" id="ARBA00022982"/>
    </source>
</evidence>
<evidence type="ECO:0000256" key="11">
    <source>
        <dbReference type="ARBA" id="ARBA00023136"/>
    </source>
</evidence>
<dbReference type="SUPFAM" id="SSF81342">
    <property type="entry name" value="Transmembrane di-heme cytochromes"/>
    <property type="match status" value="1"/>
</dbReference>
<keyword evidence="8" id="KW-0249">Electron transport</keyword>
<evidence type="ECO:0000259" key="14">
    <source>
        <dbReference type="Pfam" id="PF01292"/>
    </source>
</evidence>
<evidence type="ECO:0000256" key="4">
    <source>
        <dbReference type="ARBA" id="ARBA00022475"/>
    </source>
</evidence>
<keyword evidence="3" id="KW-0813">Transport</keyword>
<comment type="similarity">
    <text evidence="2">Belongs to the HupC/HyaC/HydC family.</text>
</comment>
<organism evidence="15 16">
    <name type="scientific">Hydrogenovibrio crunogenus</name>
    <dbReference type="NCBI Taxonomy" id="39765"/>
    <lineage>
        <taxon>Bacteria</taxon>
        <taxon>Pseudomonadati</taxon>
        <taxon>Pseudomonadota</taxon>
        <taxon>Gammaproteobacteria</taxon>
        <taxon>Thiotrichales</taxon>
        <taxon>Piscirickettsiaceae</taxon>
        <taxon>Hydrogenovibrio</taxon>
    </lineage>
</organism>
<name>A0A4P7NY91_9GAMM</name>
<dbReference type="GO" id="GO:0005886">
    <property type="term" value="C:plasma membrane"/>
    <property type="evidence" value="ECO:0007669"/>
    <property type="project" value="UniProtKB-SubCell"/>
</dbReference>
<dbReference type="InterPro" id="IPR000516">
    <property type="entry name" value="Ni-dep_Hydgase_cyt-B"/>
</dbReference>
<keyword evidence="16" id="KW-1185">Reference proteome</keyword>
<dbReference type="GO" id="GO:0009055">
    <property type="term" value="F:electron transfer activity"/>
    <property type="evidence" value="ECO:0007669"/>
    <property type="project" value="InterPro"/>
</dbReference>
<keyword evidence="11 13" id="KW-0472">Membrane</keyword>
<evidence type="ECO:0000256" key="1">
    <source>
        <dbReference type="ARBA" id="ARBA00004651"/>
    </source>
</evidence>
<keyword evidence="5" id="KW-0349">Heme</keyword>
<dbReference type="FunFam" id="1.20.950.20:FF:000003">
    <property type="entry name" value="Ni/Fe-hydrogenase 1 b-type cytochrome subunit"/>
    <property type="match status" value="1"/>
</dbReference>
<dbReference type="InterPro" id="IPR016174">
    <property type="entry name" value="Di-haem_cyt_TM"/>
</dbReference>
<evidence type="ECO:0000256" key="7">
    <source>
        <dbReference type="ARBA" id="ARBA00022723"/>
    </source>
</evidence>
<evidence type="ECO:0000313" key="16">
    <source>
        <dbReference type="Proteomes" id="UP000296201"/>
    </source>
</evidence>
<gene>
    <name evidence="15" type="primary">hupC</name>
    <name evidence="15" type="ORF">GHNINEIG_00796</name>
</gene>
<dbReference type="EMBL" id="CP032096">
    <property type="protein sequence ID" value="QBZ82760.1"/>
    <property type="molecule type" value="Genomic_DNA"/>
</dbReference>
<dbReference type="Gene3D" id="1.20.950.20">
    <property type="entry name" value="Transmembrane di-heme cytochromes, Chain C"/>
    <property type="match status" value="1"/>
</dbReference>
<accession>A0A4P7NY91</accession>
<evidence type="ECO:0000256" key="2">
    <source>
        <dbReference type="ARBA" id="ARBA00008622"/>
    </source>
</evidence>
<dbReference type="Pfam" id="PF01292">
    <property type="entry name" value="Ni_hydr_CYTB"/>
    <property type="match status" value="1"/>
</dbReference>
<evidence type="ECO:0000256" key="5">
    <source>
        <dbReference type="ARBA" id="ARBA00022617"/>
    </source>
</evidence>
<dbReference type="PANTHER" id="PTHR30485">
    <property type="entry name" value="NI/FE-HYDROGENASE 1 B-TYPE CYTOCHROME SUBUNIT"/>
    <property type="match status" value="1"/>
</dbReference>
<feature type="transmembrane region" description="Helical" evidence="13">
    <location>
        <begin position="132"/>
        <end position="153"/>
    </location>
</feature>
<comment type="function">
    <text evidence="12">Probable b-type cytochrome.</text>
</comment>
<proteinExistence type="inferred from homology"/>
<dbReference type="AlphaFoldDB" id="A0A4P7NY91"/>
<dbReference type="PANTHER" id="PTHR30485:SF0">
    <property type="entry name" value="NI_FE-HYDROGENASE 1 B-TYPE CYTOCHROME SUBUNIT-RELATED"/>
    <property type="match status" value="1"/>
</dbReference>
<evidence type="ECO:0000256" key="13">
    <source>
        <dbReference type="SAM" id="Phobius"/>
    </source>
</evidence>
<feature type="transmembrane region" description="Helical" evidence="13">
    <location>
        <begin position="60"/>
        <end position="81"/>
    </location>
</feature>
<feature type="transmembrane region" description="Helical" evidence="13">
    <location>
        <begin position="186"/>
        <end position="203"/>
    </location>
</feature>
<comment type="subcellular location">
    <subcellularLocation>
        <location evidence="1">Cell membrane</location>
        <topology evidence="1">Multi-pass membrane protein</topology>
    </subcellularLocation>
</comment>
<dbReference type="PRINTS" id="PR00161">
    <property type="entry name" value="NIHGNASECYTB"/>
</dbReference>
<evidence type="ECO:0000256" key="6">
    <source>
        <dbReference type="ARBA" id="ARBA00022692"/>
    </source>
</evidence>
<evidence type="ECO:0000256" key="9">
    <source>
        <dbReference type="ARBA" id="ARBA00022989"/>
    </source>
</evidence>
<dbReference type="InterPro" id="IPR051542">
    <property type="entry name" value="Hydrogenase_cytochrome"/>
</dbReference>
<keyword evidence="4" id="KW-1003">Cell membrane</keyword>
<keyword evidence="7" id="KW-0479">Metal-binding</keyword>
<dbReference type="GO" id="GO:0020037">
    <property type="term" value="F:heme binding"/>
    <property type="evidence" value="ECO:0007669"/>
    <property type="project" value="TreeGrafter"/>
</dbReference>
<dbReference type="PROSITE" id="PS00882">
    <property type="entry name" value="NI_HGENASE_CYTB_1"/>
    <property type="match status" value="1"/>
</dbReference>
<dbReference type="RefSeq" id="WP_135795435.1">
    <property type="nucleotide sequence ID" value="NZ_CP032096.1"/>
</dbReference>
<dbReference type="NCBIfam" id="TIGR02125">
    <property type="entry name" value="CytB-hydogenase"/>
    <property type="match status" value="1"/>
</dbReference>
<sequence length="228" mass="26374">MSHENLTGVEKVYVYEAPVRLWHWINMLAILVLAVTGYFIGNPLPTLSGEASDHYVMGTIRFLHFSAAYIFAVGFLGRIYWAIVGNSHARELFYIPIWRASWWAGFIDELKWYAFLKKEPTKHEGHNPMAQFAMFFIFVLGSIMMIFTGFALYSEGAGLGSWQDTLFGWVIPLFGQSQDVHSWHRLGLWIITVFVIAHVYVAIREDIMSRQSMVSTMISGWRFFKDKR</sequence>
<keyword evidence="6 13" id="KW-0812">Transmembrane</keyword>
<dbReference type="GO" id="GO:0005506">
    <property type="term" value="F:iron ion binding"/>
    <property type="evidence" value="ECO:0007669"/>
    <property type="project" value="InterPro"/>
</dbReference>
<dbReference type="PROSITE" id="PS00883">
    <property type="entry name" value="NI_HGENASE_CYTB_2"/>
    <property type="match status" value="1"/>
</dbReference>
<keyword evidence="10" id="KW-0408">Iron</keyword>
<dbReference type="InterPro" id="IPR011577">
    <property type="entry name" value="Cyt_b561_bac/Ni-Hgenase"/>
</dbReference>
<evidence type="ECO:0000313" key="15">
    <source>
        <dbReference type="EMBL" id="QBZ82760.1"/>
    </source>
</evidence>
<evidence type="ECO:0000256" key="12">
    <source>
        <dbReference type="ARBA" id="ARBA00056801"/>
    </source>
</evidence>
<keyword evidence="9 13" id="KW-1133">Transmembrane helix</keyword>
<evidence type="ECO:0000256" key="3">
    <source>
        <dbReference type="ARBA" id="ARBA00022448"/>
    </source>
</evidence>